<protein>
    <submittedName>
        <fullName evidence="2">RNA polymerase subunit sigma</fullName>
    </submittedName>
</protein>
<dbReference type="AlphaFoldDB" id="A0A7K1J423"/>
<organism evidence="2 3">
    <name type="scientific">Bifidobacterium canis</name>
    <dbReference type="NCBI Taxonomy" id="2610880"/>
    <lineage>
        <taxon>Bacteria</taxon>
        <taxon>Bacillati</taxon>
        <taxon>Actinomycetota</taxon>
        <taxon>Actinomycetes</taxon>
        <taxon>Bifidobacteriales</taxon>
        <taxon>Bifidobacteriaceae</taxon>
        <taxon>Bifidobacterium</taxon>
    </lineage>
</organism>
<name>A0A7K1J423_9BIFI</name>
<evidence type="ECO:0000313" key="2">
    <source>
        <dbReference type="EMBL" id="MUH59279.1"/>
    </source>
</evidence>
<accession>A0A7K1J423</accession>
<comment type="caution">
    <text evidence="2">The sequence shown here is derived from an EMBL/GenBank/DDBJ whole genome shotgun (WGS) entry which is preliminary data.</text>
</comment>
<dbReference type="RefSeq" id="WP_155588286.1">
    <property type="nucleotide sequence ID" value="NZ_WNLP01000002.1"/>
</dbReference>
<dbReference type="InterPro" id="IPR000943">
    <property type="entry name" value="RNA_pol_sigma70"/>
</dbReference>
<feature type="domain" description="RNA polymerase sigma-70 region 4" evidence="1">
    <location>
        <begin position="110"/>
        <end position="158"/>
    </location>
</feature>
<evidence type="ECO:0000259" key="1">
    <source>
        <dbReference type="Pfam" id="PF04545"/>
    </source>
</evidence>
<dbReference type="InterPro" id="IPR013324">
    <property type="entry name" value="RNA_pol_sigma_r3/r4-like"/>
</dbReference>
<reference evidence="2 3" key="1">
    <citation type="submission" date="2019-09" db="EMBL/GenBank/DDBJ databases">
        <title>Bifidobacterium canis sp. nov., isolated from the digestive tract of German Shepherd dog puppy.</title>
        <authorList>
            <person name="Bunesova V."/>
        </authorList>
    </citation>
    <scope>NUCLEOTIDE SEQUENCE [LARGE SCALE GENOMIC DNA]</scope>
    <source>
        <strain evidence="2 3">GSD1FS</strain>
    </source>
</reference>
<dbReference type="Pfam" id="PF04545">
    <property type="entry name" value="Sigma70_r4"/>
    <property type="match status" value="1"/>
</dbReference>
<gene>
    <name evidence="2" type="ORF">GSD1FS_0596</name>
</gene>
<dbReference type="SUPFAM" id="SSF88659">
    <property type="entry name" value="Sigma3 and sigma4 domains of RNA polymerase sigma factors"/>
    <property type="match status" value="1"/>
</dbReference>
<dbReference type="InterPro" id="IPR007630">
    <property type="entry name" value="RNA_pol_sigma70_r4"/>
</dbReference>
<dbReference type="PRINTS" id="PR00046">
    <property type="entry name" value="SIGMA70FCT"/>
</dbReference>
<dbReference type="GO" id="GO:0003700">
    <property type="term" value="F:DNA-binding transcription factor activity"/>
    <property type="evidence" value="ECO:0007669"/>
    <property type="project" value="InterPro"/>
</dbReference>
<dbReference type="GO" id="GO:0006352">
    <property type="term" value="P:DNA-templated transcription initiation"/>
    <property type="evidence" value="ECO:0007669"/>
    <property type="project" value="InterPro"/>
</dbReference>
<proteinExistence type="predicted"/>
<dbReference type="InterPro" id="IPR036388">
    <property type="entry name" value="WH-like_DNA-bd_sf"/>
</dbReference>
<keyword evidence="3" id="KW-1185">Reference proteome</keyword>
<dbReference type="Proteomes" id="UP000487882">
    <property type="component" value="Unassembled WGS sequence"/>
</dbReference>
<dbReference type="EMBL" id="WNLP01000002">
    <property type="protein sequence ID" value="MUH59279.1"/>
    <property type="molecule type" value="Genomic_DNA"/>
</dbReference>
<sequence>MLIDNDWPVDDDTFRSDEEVTDLPSFVLLSDFLKVATWLCEHEQSESHPFALSVSENAPSDIRGITQQLNSLTARDFLIGGESQEDVVLAIKEAPTDKADCFSDNLSQVLSGFDERDFDIFVRRFTKTIPDSLSSIGDDYGISRERIRQLEAEIRKRLAPVFKRFKIWSKLTNLFDQGIPFLTCEQATLRFPELNDVLPGLNAPLANIILSQYNHQIQLEIKDGWVAAPTIKDAQTFFDNSLERFANKYGVLPEDSLAKYVFVIKIRKAL</sequence>
<evidence type="ECO:0000313" key="3">
    <source>
        <dbReference type="Proteomes" id="UP000487882"/>
    </source>
</evidence>
<dbReference type="Gene3D" id="1.10.10.10">
    <property type="entry name" value="Winged helix-like DNA-binding domain superfamily/Winged helix DNA-binding domain"/>
    <property type="match status" value="1"/>
</dbReference>